<accession>V9FQS1</accession>
<evidence type="ECO:0000313" key="4">
    <source>
        <dbReference type="Proteomes" id="UP000018721"/>
    </source>
</evidence>
<gene>
    <name evidence="3" type="ORF">F443_03884</name>
</gene>
<evidence type="ECO:0000313" key="3">
    <source>
        <dbReference type="EMBL" id="ETI53133.1"/>
    </source>
</evidence>
<name>V9FQS1_PHYNI</name>
<feature type="region of interest" description="Disordered" evidence="1">
    <location>
        <begin position="1"/>
        <end position="32"/>
    </location>
</feature>
<sequence>MHRAPTPCEASQLLTGHTTLRGPPPVSRSSHDLPSTVANFKWVGPLTYEPASSHFPRFCSLQLSTFVASVVLAILDLSTVIAICPLYTPRS</sequence>
<dbReference type="HOGENOM" id="CLU_2431808_0_0_1"/>
<dbReference type="EMBL" id="ANIZ01000712">
    <property type="protein sequence ID" value="ETI53133.1"/>
    <property type="molecule type" value="Genomic_DNA"/>
</dbReference>
<dbReference type="AlphaFoldDB" id="V9FQS1"/>
<evidence type="ECO:0000256" key="2">
    <source>
        <dbReference type="SAM" id="Phobius"/>
    </source>
</evidence>
<keyword evidence="2" id="KW-1133">Transmembrane helix</keyword>
<organism evidence="3 4">
    <name type="scientific">Phytophthora nicotianae P1569</name>
    <dbReference type="NCBI Taxonomy" id="1317065"/>
    <lineage>
        <taxon>Eukaryota</taxon>
        <taxon>Sar</taxon>
        <taxon>Stramenopiles</taxon>
        <taxon>Oomycota</taxon>
        <taxon>Peronosporomycetes</taxon>
        <taxon>Peronosporales</taxon>
        <taxon>Peronosporaceae</taxon>
        <taxon>Phytophthora</taxon>
    </lineage>
</organism>
<keyword evidence="2" id="KW-0472">Membrane</keyword>
<keyword evidence="2" id="KW-0812">Transmembrane</keyword>
<proteinExistence type="predicted"/>
<evidence type="ECO:0000256" key="1">
    <source>
        <dbReference type="SAM" id="MobiDB-lite"/>
    </source>
</evidence>
<feature type="transmembrane region" description="Helical" evidence="2">
    <location>
        <begin position="66"/>
        <end position="88"/>
    </location>
</feature>
<dbReference type="Proteomes" id="UP000018721">
    <property type="component" value="Unassembled WGS sequence"/>
</dbReference>
<keyword evidence="4" id="KW-1185">Reference proteome</keyword>
<comment type="caution">
    <text evidence="3">The sequence shown here is derived from an EMBL/GenBank/DDBJ whole genome shotgun (WGS) entry which is preliminary data.</text>
</comment>
<reference evidence="3 4" key="1">
    <citation type="submission" date="2013-11" db="EMBL/GenBank/DDBJ databases">
        <title>The Genome Sequence of Phytophthora parasitica P1569.</title>
        <authorList>
            <consortium name="The Broad Institute Genomics Platform"/>
            <person name="Russ C."/>
            <person name="Tyler B."/>
            <person name="Panabieres F."/>
            <person name="Shan W."/>
            <person name="Tripathy S."/>
            <person name="Grunwald N."/>
            <person name="Machado M."/>
            <person name="Johnson C.S."/>
            <person name="Arredondo F."/>
            <person name="Hong C."/>
            <person name="Coffey M."/>
            <person name="Young S.K."/>
            <person name="Zeng Q."/>
            <person name="Gargeya S."/>
            <person name="Fitzgerald M."/>
            <person name="Abouelleil A."/>
            <person name="Alvarado L."/>
            <person name="Chapman S.B."/>
            <person name="Gainer-Dewar J."/>
            <person name="Goldberg J."/>
            <person name="Griggs A."/>
            <person name="Gujja S."/>
            <person name="Hansen M."/>
            <person name="Howarth C."/>
            <person name="Imamovic A."/>
            <person name="Ireland A."/>
            <person name="Larimer J."/>
            <person name="McCowan C."/>
            <person name="Murphy C."/>
            <person name="Pearson M."/>
            <person name="Poon T.W."/>
            <person name="Priest M."/>
            <person name="Roberts A."/>
            <person name="Saif S."/>
            <person name="Shea T."/>
            <person name="Sykes S."/>
            <person name="Wortman J."/>
            <person name="Nusbaum C."/>
            <person name="Birren B."/>
        </authorList>
    </citation>
    <scope>NUCLEOTIDE SEQUENCE [LARGE SCALE GENOMIC DNA]</scope>
    <source>
        <strain evidence="3 4">P1569</strain>
    </source>
</reference>
<protein>
    <submittedName>
        <fullName evidence="3">Uncharacterized protein</fullName>
    </submittedName>
</protein>